<dbReference type="EMBL" id="ASGP02000003">
    <property type="protein sequence ID" value="KAH9516409.1"/>
    <property type="molecule type" value="Genomic_DNA"/>
</dbReference>
<gene>
    <name evidence="1" type="ORF">DERF_007148</name>
</gene>
<reference evidence="1" key="1">
    <citation type="submission" date="2013-05" db="EMBL/GenBank/DDBJ databases">
        <authorList>
            <person name="Yim A.K.Y."/>
            <person name="Chan T.F."/>
            <person name="Ji K.M."/>
            <person name="Liu X.Y."/>
            <person name="Zhou J.W."/>
            <person name="Li R.Q."/>
            <person name="Yang K.Y."/>
            <person name="Li J."/>
            <person name="Li M."/>
            <person name="Law P.T.W."/>
            <person name="Wu Y.L."/>
            <person name="Cai Z.L."/>
            <person name="Qin H."/>
            <person name="Bao Y."/>
            <person name="Leung R.K.K."/>
            <person name="Ng P.K.S."/>
            <person name="Zou J."/>
            <person name="Zhong X.J."/>
            <person name="Ran P.X."/>
            <person name="Zhong N.S."/>
            <person name="Liu Z.G."/>
            <person name="Tsui S.K.W."/>
        </authorList>
    </citation>
    <scope>NUCLEOTIDE SEQUENCE</scope>
    <source>
        <strain evidence="1">Derf</strain>
        <tissue evidence="1">Whole organism</tissue>
    </source>
</reference>
<dbReference type="AlphaFoldDB" id="A0A922HYS8"/>
<evidence type="ECO:0000313" key="1">
    <source>
        <dbReference type="EMBL" id="KAH9516409.1"/>
    </source>
</evidence>
<accession>A0A922HYS8</accession>
<dbReference type="Proteomes" id="UP000790347">
    <property type="component" value="Unassembled WGS sequence"/>
</dbReference>
<comment type="caution">
    <text evidence="1">The sequence shown here is derived from an EMBL/GenBank/DDBJ whole genome shotgun (WGS) entry which is preliminary data.</text>
</comment>
<name>A0A922HYS8_DERFA</name>
<evidence type="ECO:0000313" key="2">
    <source>
        <dbReference type="Proteomes" id="UP000790347"/>
    </source>
</evidence>
<keyword evidence="2" id="KW-1185">Reference proteome</keyword>
<protein>
    <submittedName>
        <fullName evidence="1">Uncharacterized protein</fullName>
    </submittedName>
</protein>
<proteinExistence type="predicted"/>
<sequence length="78" mass="9007">MQQSFHSPISAAALRTTDFQNLTPCEKREDQGQIQYDLPYVQMSSSTIFIELSSNSIFKYIMDHIDQSDVGCQHKDYQ</sequence>
<organism evidence="1 2">
    <name type="scientific">Dermatophagoides farinae</name>
    <name type="common">American house dust mite</name>
    <dbReference type="NCBI Taxonomy" id="6954"/>
    <lineage>
        <taxon>Eukaryota</taxon>
        <taxon>Metazoa</taxon>
        <taxon>Ecdysozoa</taxon>
        <taxon>Arthropoda</taxon>
        <taxon>Chelicerata</taxon>
        <taxon>Arachnida</taxon>
        <taxon>Acari</taxon>
        <taxon>Acariformes</taxon>
        <taxon>Sarcoptiformes</taxon>
        <taxon>Astigmata</taxon>
        <taxon>Psoroptidia</taxon>
        <taxon>Analgoidea</taxon>
        <taxon>Pyroglyphidae</taxon>
        <taxon>Dermatophagoidinae</taxon>
        <taxon>Dermatophagoides</taxon>
    </lineage>
</organism>
<reference evidence="1" key="2">
    <citation type="journal article" date="2022" name="Res Sq">
        <title>Comparative Genomics Reveals Insights into the Divergent Evolution of Astigmatic Mites and Household Pest Adaptations.</title>
        <authorList>
            <person name="Xiong Q."/>
            <person name="Wan A.T.-Y."/>
            <person name="Liu X.-Y."/>
            <person name="Fung C.S.-H."/>
            <person name="Xiao X."/>
            <person name="Malainual N."/>
            <person name="Hou J."/>
            <person name="Wang L."/>
            <person name="Wang M."/>
            <person name="Yang K."/>
            <person name="Cui Y."/>
            <person name="Leung E."/>
            <person name="Nong W."/>
            <person name="Shin S.-K."/>
            <person name="Au S."/>
            <person name="Jeong K.Y."/>
            <person name="Chew F.T."/>
            <person name="Hui J."/>
            <person name="Leung T.F."/>
            <person name="Tungtrongchitr A."/>
            <person name="Zhong N."/>
            <person name="Liu Z."/>
            <person name="Tsui S."/>
        </authorList>
    </citation>
    <scope>NUCLEOTIDE SEQUENCE</scope>
    <source>
        <strain evidence="1">Derf</strain>
        <tissue evidence="1">Whole organism</tissue>
    </source>
</reference>